<accession>A0A3B0WNK3</accession>
<name>A0A3B0WNK3_9ZZZZ</name>
<dbReference type="EMBL" id="UOFF01000418">
    <property type="protein sequence ID" value="VAW57555.1"/>
    <property type="molecule type" value="Genomic_DNA"/>
</dbReference>
<evidence type="ECO:0000313" key="1">
    <source>
        <dbReference type="EMBL" id="VAW57555.1"/>
    </source>
</evidence>
<sequence length="161" mass="18557">MIKQKLRDAFGNHYIIQLRRQNQLNTKCKPLTFLNPQTAYHFIMRLHTPSGYWLKALRSLSISPSQTLNKPFSNDADDNAARLISQYLCHDKLFIYTLTNHKNMHTPVKAQNFEQKKSGKQYTFNHPSVLLTSNNIDAVKIPNKAAAEALLMSLLEEDNEQ</sequence>
<proteinExistence type="predicted"/>
<dbReference type="AlphaFoldDB" id="A0A3B0WNK3"/>
<organism evidence="1">
    <name type="scientific">hydrothermal vent metagenome</name>
    <dbReference type="NCBI Taxonomy" id="652676"/>
    <lineage>
        <taxon>unclassified sequences</taxon>
        <taxon>metagenomes</taxon>
        <taxon>ecological metagenomes</taxon>
    </lineage>
</organism>
<protein>
    <submittedName>
        <fullName evidence="1">Uncharacterized protein</fullName>
    </submittedName>
</protein>
<reference evidence="1" key="1">
    <citation type="submission" date="2018-06" db="EMBL/GenBank/DDBJ databases">
        <authorList>
            <person name="Zhirakovskaya E."/>
        </authorList>
    </citation>
    <scope>NUCLEOTIDE SEQUENCE</scope>
</reference>
<gene>
    <name evidence="1" type="ORF">MNBD_GAMMA07-792</name>
</gene>